<keyword evidence="1" id="KW-0472">Membrane</keyword>
<protein>
    <submittedName>
        <fullName evidence="3">Negative regulator of sigma E activity</fullName>
    </submittedName>
</protein>
<feature type="transmembrane region" description="Helical" evidence="1">
    <location>
        <begin position="91"/>
        <end position="115"/>
    </location>
</feature>
<dbReference type="InterPro" id="IPR005572">
    <property type="entry name" value="Anti-sigma_E_RseA_N"/>
</dbReference>
<dbReference type="PANTHER" id="PTHR38104">
    <property type="match status" value="1"/>
</dbReference>
<dbReference type="OrthoDB" id="5298512at2"/>
<dbReference type="AlphaFoldDB" id="L0GX87"/>
<dbReference type="Pfam" id="PF03872">
    <property type="entry name" value="RseA_N"/>
    <property type="match status" value="1"/>
</dbReference>
<feature type="domain" description="Anti sigma-E protein RseA N-terminal" evidence="2">
    <location>
        <begin position="6"/>
        <end position="88"/>
    </location>
</feature>
<organism evidence="3 4">
    <name type="scientific">Thioflavicoccus mobilis 8321</name>
    <dbReference type="NCBI Taxonomy" id="765912"/>
    <lineage>
        <taxon>Bacteria</taxon>
        <taxon>Pseudomonadati</taxon>
        <taxon>Pseudomonadota</taxon>
        <taxon>Gammaproteobacteria</taxon>
        <taxon>Chromatiales</taxon>
        <taxon>Chromatiaceae</taxon>
        <taxon>Thioflavicoccus</taxon>
    </lineage>
</organism>
<dbReference type="GO" id="GO:0016989">
    <property type="term" value="F:sigma factor antagonist activity"/>
    <property type="evidence" value="ECO:0007669"/>
    <property type="project" value="InterPro"/>
</dbReference>
<evidence type="ECO:0000313" key="3">
    <source>
        <dbReference type="EMBL" id="AGA90591.1"/>
    </source>
</evidence>
<evidence type="ECO:0000256" key="1">
    <source>
        <dbReference type="SAM" id="Phobius"/>
    </source>
</evidence>
<dbReference type="Gene3D" id="1.10.10.880">
    <property type="entry name" value="Anti sigma-E protein RseA, N-terminal domain"/>
    <property type="match status" value="1"/>
</dbReference>
<sequence>MKREQQNQHLSALIDGELGVTSLPSLMDALERDPELAGCWERYHLISAALHGETISREIRDVAPAVAARLANEPTVLAPAAISRRATPIQLAPAAGAALAATAAFLAVFAVPTFVDFNRPANDAAMPAVASNVPSPQTQPEFMLSDYGSRWHISQPDVENKLDRLLVTHQEYAPASGMKGLLPYATFVGYEAGR</sequence>
<keyword evidence="1" id="KW-1133">Transmembrane helix</keyword>
<accession>L0GX87</accession>
<reference evidence="3 4" key="1">
    <citation type="submission" date="2011-09" db="EMBL/GenBank/DDBJ databases">
        <title>Complete sequence of chromosome of Thioflavicoccus mobilis 8321.</title>
        <authorList>
            <consortium name="US DOE Joint Genome Institute"/>
            <person name="Lucas S."/>
            <person name="Han J."/>
            <person name="Lapidus A."/>
            <person name="Cheng J.-F."/>
            <person name="Goodwin L."/>
            <person name="Pitluck S."/>
            <person name="Peters L."/>
            <person name="Ovchinnikova G."/>
            <person name="Lu M."/>
            <person name="Detter J.C."/>
            <person name="Han C."/>
            <person name="Tapia R."/>
            <person name="Land M."/>
            <person name="Hauser L."/>
            <person name="Kyrpides N."/>
            <person name="Ivanova N."/>
            <person name="Pagani I."/>
            <person name="Vogl K."/>
            <person name="Liu Z."/>
            <person name="Imhoff J."/>
            <person name="Thiel V."/>
            <person name="Frigaard N.-U."/>
            <person name="Bryant D."/>
            <person name="Woyke T."/>
        </authorList>
    </citation>
    <scope>NUCLEOTIDE SEQUENCE [LARGE SCALE GENOMIC DNA]</scope>
    <source>
        <strain evidence="3 4">8321</strain>
    </source>
</reference>
<dbReference type="CDD" id="cd16328">
    <property type="entry name" value="RseA_N"/>
    <property type="match status" value="1"/>
</dbReference>
<keyword evidence="1" id="KW-0812">Transmembrane</keyword>
<dbReference type="PANTHER" id="PTHR38104:SF1">
    <property type="entry name" value="ANTI-SIGMA-E FACTOR RSEA"/>
    <property type="match status" value="1"/>
</dbReference>
<dbReference type="EMBL" id="CP003051">
    <property type="protein sequence ID" value="AGA90591.1"/>
    <property type="molecule type" value="Genomic_DNA"/>
</dbReference>
<gene>
    <name evidence="3" type="ORF">Thimo_1823</name>
</gene>
<proteinExistence type="predicted"/>
<dbReference type="KEGG" id="tmb:Thimo_1823"/>
<dbReference type="HOGENOM" id="CLU_081225_1_0_6"/>
<dbReference type="InterPro" id="IPR052383">
    <property type="entry name" value="Anti-sigma-E_RseA-like"/>
</dbReference>
<dbReference type="STRING" id="765912.Thimo_1823"/>
<dbReference type="RefSeq" id="WP_015280732.1">
    <property type="nucleotide sequence ID" value="NC_019940.1"/>
</dbReference>
<keyword evidence="4" id="KW-1185">Reference proteome</keyword>
<dbReference type="Proteomes" id="UP000010816">
    <property type="component" value="Chromosome"/>
</dbReference>
<dbReference type="InterPro" id="IPR036147">
    <property type="entry name" value="Anti-sigma_E_RseA_N_sf"/>
</dbReference>
<name>L0GX87_9GAMM</name>
<dbReference type="SUPFAM" id="SSF89069">
    <property type="entry name" value="N-terminal, cytoplasmic domain of anti-sigmaE factor RseA"/>
    <property type="match status" value="1"/>
</dbReference>
<evidence type="ECO:0000259" key="2">
    <source>
        <dbReference type="Pfam" id="PF03872"/>
    </source>
</evidence>
<evidence type="ECO:0000313" key="4">
    <source>
        <dbReference type="Proteomes" id="UP000010816"/>
    </source>
</evidence>
<dbReference type="eggNOG" id="COG3073">
    <property type="taxonomic scope" value="Bacteria"/>
</dbReference>